<evidence type="ECO:0000256" key="1">
    <source>
        <dbReference type="SAM" id="MobiDB-lite"/>
    </source>
</evidence>
<organism evidence="2 3">
    <name type="scientific">Bradyrhizobium icense</name>
    <dbReference type="NCBI Taxonomy" id="1274631"/>
    <lineage>
        <taxon>Bacteria</taxon>
        <taxon>Pseudomonadati</taxon>
        <taxon>Pseudomonadota</taxon>
        <taxon>Alphaproteobacteria</taxon>
        <taxon>Hyphomicrobiales</taxon>
        <taxon>Nitrobacteraceae</taxon>
        <taxon>Bradyrhizobium</taxon>
    </lineage>
</organism>
<dbReference type="KEGG" id="bic:LMTR13_30700"/>
<reference evidence="2 3" key="1">
    <citation type="submission" date="2016-07" db="EMBL/GenBank/DDBJ databases">
        <title>Complete genome sequence of Bradyrhizobium icense LMTR 13T, a potential inoculant strain isolated from lima bean (Phaseolus lunatus) in Peru.</title>
        <authorList>
            <person name="Ormeno-Orrillo E."/>
            <person name="Duran D."/>
            <person name="Rogel M.A."/>
            <person name="Rey L."/>
            <person name="Imperial J."/>
            <person name="Ruiz-Argueso T."/>
            <person name="Martinez-Romero E."/>
        </authorList>
    </citation>
    <scope>NUCLEOTIDE SEQUENCE [LARGE SCALE GENOMIC DNA]</scope>
    <source>
        <strain evidence="2 3">LMTR 13</strain>
    </source>
</reference>
<evidence type="ECO:0000313" key="3">
    <source>
        <dbReference type="Proteomes" id="UP000092839"/>
    </source>
</evidence>
<sequence>MELVMIKSVPPEQHIDSYLPERIATILVRSQHAGLVSKELSTRINYLLEIASLHTRDELLGQPGLGRLSLQRIEKWMKFHGYRLRRNEESVDSVICRFGFRQALLEKKVSRSAPRPVISSEDRDKILREPGSYGEREDIRRPEQRIAVSQDI</sequence>
<name>A0A1B1UMF3_9BRAD</name>
<dbReference type="AlphaFoldDB" id="A0A1B1UMF3"/>
<keyword evidence="3" id="KW-1185">Reference proteome</keyword>
<feature type="region of interest" description="Disordered" evidence="1">
    <location>
        <begin position="115"/>
        <end position="140"/>
    </location>
</feature>
<protein>
    <submittedName>
        <fullName evidence="2">Uncharacterized protein</fullName>
    </submittedName>
</protein>
<feature type="compositionally biased region" description="Basic and acidic residues" evidence="1">
    <location>
        <begin position="120"/>
        <end position="140"/>
    </location>
</feature>
<accession>A0A1B1UMF3</accession>
<dbReference type="EMBL" id="CP016428">
    <property type="protein sequence ID" value="ANW03868.1"/>
    <property type="molecule type" value="Genomic_DNA"/>
</dbReference>
<gene>
    <name evidence="2" type="ORF">LMTR13_30700</name>
</gene>
<proteinExistence type="predicted"/>
<evidence type="ECO:0000313" key="2">
    <source>
        <dbReference type="EMBL" id="ANW03868.1"/>
    </source>
</evidence>
<dbReference type="Proteomes" id="UP000092839">
    <property type="component" value="Chromosome"/>
</dbReference>